<dbReference type="OrthoDB" id="9255860at2"/>
<dbReference type="Pfam" id="PF10648">
    <property type="entry name" value="Gmad2"/>
    <property type="match status" value="1"/>
</dbReference>
<keyword evidence="1" id="KW-1133">Transmembrane helix</keyword>
<accession>A0A495XNR4</accession>
<keyword evidence="1" id="KW-0472">Membrane</keyword>
<dbReference type="EMBL" id="RBXR01000001">
    <property type="protein sequence ID" value="RKT74536.1"/>
    <property type="molecule type" value="Genomic_DNA"/>
</dbReference>
<evidence type="ECO:0000256" key="1">
    <source>
        <dbReference type="SAM" id="Phobius"/>
    </source>
</evidence>
<protein>
    <submittedName>
        <fullName evidence="4">Sporulation and spore germination protein</fullName>
    </submittedName>
</protein>
<name>A0A495XNR4_9PSEU</name>
<evidence type="ECO:0000313" key="4">
    <source>
        <dbReference type="EMBL" id="RKT74536.1"/>
    </source>
</evidence>
<keyword evidence="5" id="KW-1185">Reference proteome</keyword>
<comment type="caution">
    <text evidence="4">The sequence shown here is derived from an EMBL/GenBank/DDBJ whole genome shotgun (WGS) entry which is preliminary data.</text>
</comment>
<gene>
    <name evidence="4" type="ORF">DFJ66_7896</name>
</gene>
<reference evidence="4 5" key="1">
    <citation type="submission" date="2018-10" db="EMBL/GenBank/DDBJ databases">
        <title>Sequencing the genomes of 1000 actinobacteria strains.</title>
        <authorList>
            <person name="Klenk H.-P."/>
        </authorList>
    </citation>
    <scope>NUCLEOTIDE SEQUENCE [LARGE SCALE GENOMIC DNA]</scope>
    <source>
        <strain evidence="4 5">DSM 43911</strain>
    </source>
</reference>
<evidence type="ECO:0000313" key="5">
    <source>
        <dbReference type="Proteomes" id="UP000272729"/>
    </source>
</evidence>
<dbReference type="InterPro" id="IPR018911">
    <property type="entry name" value="Gmad2_Ig-like_dom"/>
</dbReference>
<dbReference type="Pfam" id="PF10646">
    <property type="entry name" value="Germane"/>
    <property type="match status" value="1"/>
</dbReference>
<sequence length="369" mass="38661">MSTPVDKRRVWWVAGGVVAVLVVVVVAAVVFVATRDRSTDVGTPSSTAVTTPSADTMQVRVFFHRGEADDPSRVSAVLRTVPRSEMVATAALTQLLGGTTAAEAEQGYWSQFVPATAGSLHGVRIEDGVAHADFANFSGTIPNASSSFGSAALLAELDSTLKQFPTVRSTVYSFDGDVAAFYEWLQLTPPTGKPGDTAPAVAEARRFLKTVVGMADPAEGPFRWVDDNAAEVTFYGRSPNNGEPVPTLATVVSLRRDGRWSVTGTRTDPIRVDAPTAGQTATSPLRVTGAAHTFEGHVTVRVLSEHGGKTTEVGTGFVTGGGDEQRPFSGDITFTAPNGGAGWVVFAEPSAADGQILHATTVRVVFPGT</sequence>
<evidence type="ECO:0000259" key="2">
    <source>
        <dbReference type="Pfam" id="PF10646"/>
    </source>
</evidence>
<keyword evidence="1" id="KW-0812">Transmembrane</keyword>
<dbReference type="AlphaFoldDB" id="A0A495XNR4"/>
<proteinExistence type="predicted"/>
<dbReference type="Proteomes" id="UP000272729">
    <property type="component" value="Unassembled WGS sequence"/>
</dbReference>
<organism evidence="4 5">
    <name type="scientific">Saccharothrix variisporea</name>
    <dbReference type="NCBI Taxonomy" id="543527"/>
    <lineage>
        <taxon>Bacteria</taxon>
        <taxon>Bacillati</taxon>
        <taxon>Actinomycetota</taxon>
        <taxon>Actinomycetes</taxon>
        <taxon>Pseudonocardiales</taxon>
        <taxon>Pseudonocardiaceae</taxon>
        <taxon>Saccharothrix</taxon>
    </lineage>
</organism>
<feature type="domain" description="GerMN" evidence="2">
    <location>
        <begin position="74"/>
        <end position="171"/>
    </location>
</feature>
<feature type="transmembrane region" description="Helical" evidence="1">
    <location>
        <begin position="12"/>
        <end position="33"/>
    </location>
</feature>
<feature type="domain" description="Bacterial spore germination immunoglobulin-like" evidence="3">
    <location>
        <begin position="270"/>
        <end position="354"/>
    </location>
</feature>
<evidence type="ECO:0000259" key="3">
    <source>
        <dbReference type="Pfam" id="PF10648"/>
    </source>
</evidence>
<dbReference type="RefSeq" id="WP_121229368.1">
    <property type="nucleotide sequence ID" value="NZ_JBIUBA010000003.1"/>
</dbReference>
<dbReference type="InterPro" id="IPR019606">
    <property type="entry name" value="GerMN"/>
</dbReference>